<dbReference type="EMBL" id="DUZY01000001">
    <property type="protein sequence ID" value="DAD23544.1"/>
    <property type="molecule type" value="Genomic_DNA"/>
</dbReference>
<accession>A0A822XPK1</accession>
<protein>
    <submittedName>
        <fullName evidence="2">Uncharacterized protein</fullName>
    </submittedName>
</protein>
<dbReference type="EMBL" id="DUZY01000001">
    <property type="protein sequence ID" value="DAD17784.1"/>
    <property type="molecule type" value="Genomic_DNA"/>
</dbReference>
<comment type="caution">
    <text evidence="2">The sequence shown here is derived from an EMBL/GenBank/DDBJ whole genome shotgun (WGS) entry which is preliminary data.</text>
</comment>
<gene>
    <name evidence="1" type="ORF">HUJ06_019247</name>
    <name evidence="2" type="ORF">HUJ06_025007</name>
</gene>
<name>A0A822XPK1_NELNU</name>
<sequence>MPELKFKVLSIQNVAKNIKFMIMISKILREEKKSSCILIYRMSIYKEYNGGVHLAN</sequence>
<proteinExistence type="predicted"/>
<keyword evidence="3" id="KW-1185">Reference proteome</keyword>
<evidence type="ECO:0000313" key="3">
    <source>
        <dbReference type="Proteomes" id="UP000607653"/>
    </source>
</evidence>
<reference evidence="2 3" key="1">
    <citation type="journal article" date="2020" name="Mol. Biol. Evol.">
        <title>Distinct Expression and Methylation Patterns for Genes with Different Fates following a Single Whole-Genome Duplication in Flowering Plants.</title>
        <authorList>
            <person name="Shi T."/>
            <person name="Rahmani R.S."/>
            <person name="Gugger P.F."/>
            <person name="Wang M."/>
            <person name="Li H."/>
            <person name="Zhang Y."/>
            <person name="Li Z."/>
            <person name="Wang Q."/>
            <person name="Van de Peer Y."/>
            <person name="Marchal K."/>
            <person name="Chen J."/>
        </authorList>
    </citation>
    <scope>NUCLEOTIDE SEQUENCE [LARGE SCALE GENOMIC DNA]</scope>
    <source>
        <tissue evidence="2">Leaf</tissue>
    </source>
</reference>
<evidence type="ECO:0000313" key="1">
    <source>
        <dbReference type="EMBL" id="DAD17784.1"/>
    </source>
</evidence>
<organism evidence="2 3">
    <name type="scientific">Nelumbo nucifera</name>
    <name type="common">Sacred lotus</name>
    <dbReference type="NCBI Taxonomy" id="4432"/>
    <lineage>
        <taxon>Eukaryota</taxon>
        <taxon>Viridiplantae</taxon>
        <taxon>Streptophyta</taxon>
        <taxon>Embryophyta</taxon>
        <taxon>Tracheophyta</taxon>
        <taxon>Spermatophyta</taxon>
        <taxon>Magnoliopsida</taxon>
        <taxon>Proteales</taxon>
        <taxon>Nelumbonaceae</taxon>
        <taxon>Nelumbo</taxon>
    </lineage>
</organism>
<dbReference type="Proteomes" id="UP000607653">
    <property type="component" value="Unassembled WGS sequence"/>
</dbReference>
<dbReference type="AlphaFoldDB" id="A0A822XPK1"/>
<evidence type="ECO:0000313" key="2">
    <source>
        <dbReference type="EMBL" id="DAD23544.1"/>
    </source>
</evidence>